<dbReference type="PROSITE" id="PS50943">
    <property type="entry name" value="HTH_CROC1"/>
    <property type="match status" value="1"/>
</dbReference>
<evidence type="ECO:0000313" key="3">
    <source>
        <dbReference type="EMBL" id="MFD2586044.1"/>
    </source>
</evidence>
<dbReference type="Pfam" id="PF12844">
    <property type="entry name" value="HTH_19"/>
    <property type="match status" value="1"/>
</dbReference>
<sequence>MKERLKREILVLFGKRLKELRKQRNLSLRMLEKECEIDNSYISKIEHGKTNISFHTIIELAGALKLHPKELFDFEFEWKHDDLG</sequence>
<feature type="domain" description="HTH cro/C1-type" evidence="2">
    <location>
        <begin position="17"/>
        <end position="71"/>
    </location>
</feature>
<dbReference type="EMBL" id="JBHULB010000006">
    <property type="protein sequence ID" value="MFD2586044.1"/>
    <property type="molecule type" value="Genomic_DNA"/>
</dbReference>
<accession>A0ABW5MWM2</accession>
<dbReference type="PANTHER" id="PTHR46797:SF1">
    <property type="entry name" value="METHYLPHOSPHONATE SYNTHASE"/>
    <property type="match status" value="1"/>
</dbReference>
<evidence type="ECO:0000259" key="2">
    <source>
        <dbReference type="PROSITE" id="PS50943"/>
    </source>
</evidence>
<dbReference type="CDD" id="cd00093">
    <property type="entry name" value="HTH_XRE"/>
    <property type="match status" value="1"/>
</dbReference>
<dbReference type="InterPro" id="IPR001387">
    <property type="entry name" value="Cro/C1-type_HTH"/>
</dbReference>
<dbReference type="RefSeq" id="WP_377765700.1">
    <property type="nucleotide sequence ID" value="NZ_JBHULB010000006.1"/>
</dbReference>
<dbReference type="InterPro" id="IPR050807">
    <property type="entry name" value="TransReg_Diox_bact_type"/>
</dbReference>
<organism evidence="3 4">
    <name type="scientific">Croceitalea marina</name>
    <dbReference type="NCBI Taxonomy" id="1775166"/>
    <lineage>
        <taxon>Bacteria</taxon>
        <taxon>Pseudomonadati</taxon>
        <taxon>Bacteroidota</taxon>
        <taxon>Flavobacteriia</taxon>
        <taxon>Flavobacteriales</taxon>
        <taxon>Flavobacteriaceae</taxon>
        <taxon>Croceitalea</taxon>
    </lineage>
</organism>
<name>A0ABW5MWM2_9FLAO</name>
<dbReference type="SMART" id="SM00530">
    <property type="entry name" value="HTH_XRE"/>
    <property type="match status" value="1"/>
</dbReference>
<evidence type="ECO:0000256" key="1">
    <source>
        <dbReference type="ARBA" id="ARBA00023125"/>
    </source>
</evidence>
<dbReference type="Gene3D" id="1.10.260.40">
    <property type="entry name" value="lambda repressor-like DNA-binding domains"/>
    <property type="match status" value="1"/>
</dbReference>
<comment type="caution">
    <text evidence="3">The sequence shown here is derived from an EMBL/GenBank/DDBJ whole genome shotgun (WGS) entry which is preliminary data.</text>
</comment>
<dbReference type="SUPFAM" id="SSF47413">
    <property type="entry name" value="lambda repressor-like DNA-binding domains"/>
    <property type="match status" value="1"/>
</dbReference>
<dbReference type="PANTHER" id="PTHR46797">
    <property type="entry name" value="HTH-TYPE TRANSCRIPTIONAL REGULATOR"/>
    <property type="match status" value="1"/>
</dbReference>
<protein>
    <submittedName>
        <fullName evidence="3">Helix-turn-helix domain-containing protein</fullName>
    </submittedName>
</protein>
<keyword evidence="1" id="KW-0238">DNA-binding</keyword>
<proteinExistence type="predicted"/>
<dbReference type="Proteomes" id="UP001597526">
    <property type="component" value="Unassembled WGS sequence"/>
</dbReference>
<dbReference type="InterPro" id="IPR010982">
    <property type="entry name" value="Lambda_DNA-bd_dom_sf"/>
</dbReference>
<evidence type="ECO:0000313" key="4">
    <source>
        <dbReference type="Proteomes" id="UP001597526"/>
    </source>
</evidence>
<reference evidence="4" key="1">
    <citation type="journal article" date="2019" name="Int. J. Syst. Evol. Microbiol.">
        <title>The Global Catalogue of Microorganisms (GCM) 10K type strain sequencing project: providing services to taxonomists for standard genome sequencing and annotation.</title>
        <authorList>
            <consortium name="The Broad Institute Genomics Platform"/>
            <consortium name="The Broad Institute Genome Sequencing Center for Infectious Disease"/>
            <person name="Wu L."/>
            <person name="Ma J."/>
        </authorList>
    </citation>
    <scope>NUCLEOTIDE SEQUENCE [LARGE SCALE GENOMIC DNA]</scope>
    <source>
        <strain evidence="4">KCTC 52368</strain>
    </source>
</reference>
<gene>
    <name evidence="3" type="ORF">ACFSQJ_03835</name>
</gene>
<keyword evidence="4" id="KW-1185">Reference proteome</keyword>